<reference evidence="3" key="1">
    <citation type="submission" date="2020-01" db="EMBL/GenBank/DDBJ databases">
        <authorList>
            <person name="Rat A."/>
        </authorList>
    </citation>
    <scope>NUCLEOTIDE SEQUENCE</scope>
    <source>
        <strain evidence="3">LMG 31231</strain>
    </source>
</reference>
<sequence>MSARRSAARCRRGVAAIEFALIGGLFLLALLAAIDVGRYYMTLQGLRNFAADATRYGIVNIWWGDTAGTQSATCAQVVAATGRGGAIGGLVSTSPGNCVTRTQTTTGGALTVTVDVNIDVQFTFVINAFGILSPRYQESTSITFQL</sequence>
<dbReference type="AlphaFoldDB" id="A0A9X9X0S9"/>
<keyword evidence="1" id="KW-0812">Transmembrane</keyword>
<protein>
    <recommendedName>
        <fullName evidence="2">TadE-like domain-containing protein</fullName>
    </recommendedName>
</protein>
<name>A0A9X9X0S9_9PROT</name>
<dbReference type="RefSeq" id="WP_211863423.1">
    <property type="nucleotide sequence ID" value="NZ_JAAEDM010000056.1"/>
</dbReference>
<keyword evidence="4" id="KW-1185">Reference proteome</keyword>
<feature type="domain" description="TadE-like" evidence="2">
    <location>
        <begin position="13"/>
        <end position="55"/>
    </location>
</feature>
<keyword evidence="1" id="KW-0472">Membrane</keyword>
<feature type="transmembrane region" description="Helical" evidence="1">
    <location>
        <begin position="12"/>
        <end position="34"/>
    </location>
</feature>
<evidence type="ECO:0000259" key="2">
    <source>
        <dbReference type="Pfam" id="PF07811"/>
    </source>
</evidence>
<proteinExistence type="predicted"/>
<dbReference type="Pfam" id="PF07811">
    <property type="entry name" value="TadE"/>
    <property type="match status" value="1"/>
</dbReference>
<dbReference type="InterPro" id="IPR012495">
    <property type="entry name" value="TadE-like_dom"/>
</dbReference>
<evidence type="ECO:0000313" key="4">
    <source>
        <dbReference type="Proteomes" id="UP001138751"/>
    </source>
</evidence>
<comment type="caution">
    <text evidence="3">The sequence shown here is derived from an EMBL/GenBank/DDBJ whole genome shotgun (WGS) entry which is preliminary data.</text>
</comment>
<organism evidence="3 4">
    <name type="scientific">Neoroseomonas soli</name>
    <dbReference type="NCBI Taxonomy" id="1081025"/>
    <lineage>
        <taxon>Bacteria</taxon>
        <taxon>Pseudomonadati</taxon>
        <taxon>Pseudomonadota</taxon>
        <taxon>Alphaproteobacteria</taxon>
        <taxon>Acetobacterales</taxon>
        <taxon>Acetobacteraceae</taxon>
        <taxon>Neoroseomonas</taxon>
    </lineage>
</organism>
<reference evidence="3" key="2">
    <citation type="journal article" date="2021" name="Syst. Appl. Microbiol.">
        <title>Roseomonas hellenica sp. nov., isolated from roots of wild-growing Alkanna tinctoria.</title>
        <authorList>
            <person name="Rat A."/>
            <person name="Naranjo H.D."/>
            <person name="Lebbe L."/>
            <person name="Cnockaert M."/>
            <person name="Krigas N."/>
            <person name="Grigoriadou K."/>
            <person name="Maloupa E."/>
            <person name="Willems A."/>
        </authorList>
    </citation>
    <scope>NUCLEOTIDE SEQUENCE</scope>
    <source>
        <strain evidence="3">LMG 31231</strain>
    </source>
</reference>
<accession>A0A9X9X0S9</accession>
<dbReference type="EMBL" id="JAAEDM010000056">
    <property type="protein sequence ID" value="MBR0673008.1"/>
    <property type="molecule type" value="Genomic_DNA"/>
</dbReference>
<keyword evidence="1" id="KW-1133">Transmembrane helix</keyword>
<evidence type="ECO:0000313" key="3">
    <source>
        <dbReference type="EMBL" id="MBR0673008.1"/>
    </source>
</evidence>
<gene>
    <name evidence="3" type="ORF">GXW76_17655</name>
</gene>
<evidence type="ECO:0000256" key="1">
    <source>
        <dbReference type="SAM" id="Phobius"/>
    </source>
</evidence>
<dbReference type="Proteomes" id="UP001138751">
    <property type="component" value="Unassembled WGS sequence"/>
</dbReference>